<feature type="compositionally biased region" description="Low complexity" evidence="1">
    <location>
        <begin position="201"/>
        <end position="213"/>
    </location>
</feature>
<feature type="transmembrane region" description="Helical" evidence="2">
    <location>
        <begin position="305"/>
        <end position="326"/>
    </location>
</feature>
<evidence type="ECO:0000313" key="3">
    <source>
        <dbReference type="EMBL" id="KAF2852145.1"/>
    </source>
</evidence>
<evidence type="ECO:0000313" key="4">
    <source>
        <dbReference type="Proteomes" id="UP000799423"/>
    </source>
</evidence>
<reference evidence="3" key="1">
    <citation type="submission" date="2020-01" db="EMBL/GenBank/DDBJ databases">
        <authorList>
            <consortium name="DOE Joint Genome Institute"/>
            <person name="Haridas S."/>
            <person name="Albert R."/>
            <person name="Binder M."/>
            <person name="Bloem J."/>
            <person name="Labutti K."/>
            <person name="Salamov A."/>
            <person name="Andreopoulos B."/>
            <person name="Baker S.E."/>
            <person name="Barry K."/>
            <person name="Bills G."/>
            <person name="Bluhm B.H."/>
            <person name="Cannon C."/>
            <person name="Castanera R."/>
            <person name="Culley D.E."/>
            <person name="Daum C."/>
            <person name="Ezra D."/>
            <person name="Gonzalez J.B."/>
            <person name="Henrissat B."/>
            <person name="Kuo A."/>
            <person name="Liang C."/>
            <person name="Lipzen A."/>
            <person name="Lutzoni F."/>
            <person name="Magnuson J."/>
            <person name="Mondo S."/>
            <person name="Nolan M."/>
            <person name="Ohm R."/>
            <person name="Pangilinan J."/>
            <person name="Park H.-J."/>
            <person name="Ramirez L."/>
            <person name="Alfaro M."/>
            <person name="Sun H."/>
            <person name="Tritt A."/>
            <person name="Yoshinaga Y."/>
            <person name="Zwiers L.-H."/>
            <person name="Turgeon B.G."/>
            <person name="Goodwin S.B."/>
            <person name="Spatafora J.W."/>
            <person name="Crous P.W."/>
            <person name="Grigoriev I.V."/>
        </authorList>
    </citation>
    <scope>NUCLEOTIDE SEQUENCE</scope>
    <source>
        <strain evidence="3">IPT5</strain>
    </source>
</reference>
<evidence type="ECO:0000256" key="2">
    <source>
        <dbReference type="SAM" id="Phobius"/>
    </source>
</evidence>
<sequence length="362" mass="39443">MDLSGGSTSPKRSTMTASIPQTARDDLGIESSSHKRSKSGGLLSSLSFLKPREPATRLQKTENDGRVQSEEVEILKGGSSIATALHQSQGRQRKGSLRQAAMAKMRERSGSLRKERATPIITTTISANSADNETSVRPGDYPVKAISSSSTIEHRAAEEGFQTTRGSSHLTAELLESPINGPVGPYASTTDEDDHMSFYRPSPSSSTSSFHSPGQGPAMSLSRRRSNRGEQRIPASAVPTIPEMDLDEEWDYSETEWWGWVVLIATWIVFVVGMGSCLGVWSWAWDVGETPYAPPDLEDDDTLPITGYYPALMVCTAVMAWVWVVVAWVPHEICMILTVALGPLHVSALTLITVETQYSKQA</sequence>
<protein>
    <submittedName>
        <fullName evidence="3">Uncharacterized protein</fullName>
    </submittedName>
</protein>
<feature type="compositionally biased region" description="Polar residues" evidence="1">
    <location>
        <begin position="1"/>
        <end position="21"/>
    </location>
</feature>
<accession>A0A6A7BCH3</accession>
<dbReference type="InterPro" id="IPR029164">
    <property type="entry name" value="PIG-Y"/>
</dbReference>
<organism evidence="3 4">
    <name type="scientific">Plenodomus tracheiphilus IPT5</name>
    <dbReference type="NCBI Taxonomy" id="1408161"/>
    <lineage>
        <taxon>Eukaryota</taxon>
        <taxon>Fungi</taxon>
        <taxon>Dikarya</taxon>
        <taxon>Ascomycota</taxon>
        <taxon>Pezizomycotina</taxon>
        <taxon>Dothideomycetes</taxon>
        <taxon>Pleosporomycetidae</taxon>
        <taxon>Pleosporales</taxon>
        <taxon>Pleosporineae</taxon>
        <taxon>Leptosphaeriaceae</taxon>
        <taxon>Plenodomus</taxon>
    </lineage>
</organism>
<keyword evidence="2" id="KW-0472">Membrane</keyword>
<feature type="transmembrane region" description="Helical" evidence="2">
    <location>
        <begin position="333"/>
        <end position="354"/>
    </location>
</feature>
<dbReference type="Pfam" id="PF15159">
    <property type="entry name" value="PIG-Y"/>
    <property type="match status" value="1"/>
</dbReference>
<evidence type="ECO:0000256" key="1">
    <source>
        <dbReference type="SAM" id="MobiDB-lite"/>
    </source>
</evidence>
<dbReference type="PANTHER" id="PTHR39400:SF1">
    <property type="entry name" value="PIG-P DOMAIN-CONTAINING PROTEIN"/>
    <property type="match status" value="1"/>
</dbReference>
<dbReference type="AlphaFoldDB" id="A0A6A7BCH3"/>
<keyword evidence="4" id="KW-1185">Reference proteome</keyword>
<name>A0A6A7BCH3_9PLEO</name>
<dbReference type="Proteomes" id="UP000799423">
    <property type="component" value="Unassembled WGS sequence"/>
</dbReference>
<feature type="region of interest" description="Disordered" evidence="1">
    <location>
        <begin position="177"/>
        <end position="232"/>
    </location>
</feature>
<dbReference type="PANTHER" id="PTHR39400">
    <property type="entry name" value="YALI0E29227P"/>
    <property type="match status" value="1"/>
</dbReference>
<feature type="transmembrane region" description="Helical" evidence="2">
    <location>
        <begin position="257"/>
        <end position="285"/>
    </location>
</feature>
<dbReference type="EMBL" id="MU006299">
    <property type="protein sequence ID" value="KAF2852145.1"/>
    <property type="molecule type" value="Genomic_DNA"/>
</dbReference>
<gene>
    <name evidence="3" type="ORF">T440DRAFT_488259</name>
</gene>
<feature type="compositionally biased region" description="Basic and acidic residues" evidence="1">
    <location>
        <begin position="50"/>
        <end position="68"/>
    </location>
</feature>
<feature type="compositionally biased region" description="Low complexity" evidence="1">
    <location>
        <begin position="39"/>
        <end position="49"/>
    </location>
</feature>
<keyword evidence="2" id="KW-0812">Transmembrane</keyword>
<keyword evidence="2" id="KW-1133">Transmembrane helix</keyword>
<dbReference type="OrthoDB" id="2157498at2759"/>
<proteinExistence type="predicted"/>
<feature type="region of interest" description="Disordered" evidence="1">
    <location>
        <begin position="1"/>
        <end position="68"/>
    </location>
</feature>